<dbReference type="Proteomes" id="UP000183794">
    <property type="component" value="Unassembled WGS sequence"/>
</dbReference>
<organism evidence="2 3">
    <name type="scientific">Moritella viscosa</name>
    <dbReference type="NCBI Taxonomy" id="80854"/>
    <lineage>
        <taxon>Bacteria</taxon>
        <taxon>Pseudomonadati</taxon>
        <taxon>Pseudomonadota</taxon>
        <taxon>Gammaproteobacteria</taxon>
        <taxon>Alteromonadales</taxon>
        <taxon>Moritellaceae</taxon>
        <taxon>Moritella</taxon>
    </lineage>
</organism>
<dbReference type="InterPro" id="IPR015032">
    <property type="entry name" value="ThsB__TIR-like_domain"/>
</dbReference>
<evidence type="ECO:0000313" key="2">
    <source>
        <dbReference type="EMBL" id="SGZ04033.1"/>
    </source>
</evidence>
<dbReference type="Gene3D" id="3.40.50.10140">
    <property type="entry name" value="Toll/interleukin-1 receptor homology (TIR) domain"/>
    <property type="match status" value="1"/>
</dbReference>
<accession>A0A1L0EGB3</accession>
<dbReference type="AlphaFoldDB" id="A0A1L0EGB3"/>
<sequence>MEKADIDVYLDIHDDELQRAVDRGDSAGITELIERGIASSTHTMCLISKKTIESWWVPYEIGYAKKSGKEISSLKLKETVELPDFLKIGEIIHGTKSLNEYIQKVISDFKNNTIYSNINESLEHHRDDNHPLDNILDWNK</sequence>
<gene>
    <name evidence="2" type="ORF">NVI5450_2733</name>
</gene>
<dbReference type="Pfam" id="PF08937">
    <property type="entry name" value="ThsB_TIR"/>
    <property type="match status" value="1"/>
</dbReference>
<reference evidence="2 3" key="1">
    <citation type="submission" date="2016-11" db="EMBL/GenBank/DDBJ databases">
        <authorList>
            <person name="Jaros S."/>
            <person name="Januszkiewicz K."/>
            <person name="Wedrychowicz H."/>
        </authorList>
    </citation>
    <scope>NUCLEOTIDE SEQUENCE [LARGE SCALE GENOMIC DNA]</scope>
    <source>
        <strain evidence="2">NVI 5450</strain>
    </source>
</reference>
<proteinExistence type="predicted"/>
<name>A0A1L0EGB3_9GAMM</name>
<protein>
    <recommendedName>
        <fullName evidence="1">Thoeris protein ThsB TIR-like domain-containing protein</fullName>
    </recommendedName>
</protein>
<evidence type="ECO:0000259" key="1">
    <source>
        <dbReference type="Pfam" id="PF08937"/>
    </source>
</evidence>
<dbReference type="EMBL" id="FPLD01000069">
    <property type="protein sequence ID" value="SGZ04033.1"/>
    <property type="molecule type" value="Genomic_DNA"/>
</dbReference>
<feature type="domain" description="Thoeris protein ThsB TIR-like" evidence="1">
    <location>
        <begin position="8"/>
        <end position="74"/>
    </location>
</feature>
<dbReference type="SUPFAM" id="SSF52200">
    <property type="entry name" value="Toll/Interleukin receptor TIR domain"/>
    <property type="match status" value="1"/>
</dbReference>
<evidence type="ECO:0000313" key="3">
    <source>
        <dbReference type="Proteomes" id="UP000183794"/>
    </source>
</evidence>
<dbReference type="InterPro" id="IPR035897">
    <property type="entry name" value="Toll_tir_struct_dom_sf"/>
</dbReference>